<evidence type="ECO:0000256" key="1">
    <source>
        <dbReference type="SAM" id="Phobius"/>
    </source>
</evidence>
<gene>
    <name evidence="2" type="ORF">SAMN05421788_10787</name>
</gene>
<dbReference type="Proteomes" id="UP000186917">
    <property type="component" value="Unassembled WGS sequence"/>
</dbReference>
<feature type="transmembrane region" description="Helical" evidence="1">
    <location>
        <begin position="69"/>
        <end position="88"/>
    </location>
</feature>
<keyword evidence="1" id="KW-0812">Transmembrane</keyword>
<proteinExistence type="predicted"/>
<organism evidence="2 3">
    <name type="scientific">Filimonas lacunae</name>
    <dbReference type="NCBI Taxonomy" id="477680"/>
    <lineage>
        <taxon>Bacteria</taxon>
        <taxon>Pseudomonadati</taxon>
        <taxon>Bacteroidota</taxon>
        <taxon>Chitinophagia</taxon>
        <taxon>Chitinophagales</taxon>
        <taxon>Chitinophagaceae</taxon>
        <taxon>Filimonas</taxon>
    </lineage>
</organism>
<evidence type="ECO:0000313" key="3">
    <source>
        <dbReference type="Proteomes" id="UP000186917"/>
    </source>
</evidence>
<evidence type="ECO:0000313" key="2">
    <source>
        <dbReference type="EMBL" id="SIT26930.1"/>
    </source>
</evidence>
<protein>
    <submittedName>
        <fullName evidence="2">Uncharacterized protein</fullName>
    </submittedName>
</protein>
<accession>A0A1N7QVK6</accession>
<dbReference type="STRING" id="477680.SAMN05421788_10787"/>
<feature type="transmembrane region" description="Helical" evidence="1">
    <location>
        <begin position="124"/>
        <end position="145"/>
    </location>
</feature>
<reference evidence="3" key="1">
    <citation type="submission" date="2017-01" db="EMBL/GenBank/DDBJ databases">
        <authorList>
            <person name="Varghese N."/>
            <person name="Submissions S."/>
        </authorList>
    </citation>
    <scope>NUCLEOTIDE SEQUENCE [LARGE SCALE GENOMIC DNA]</scope>
    <source>
        <strain evidence="3">DSM 21054</strain>
    </source>
</reference>
<feature type="transmembrane region" description="Helical" evidence="1">
    <location>
        <begin position="43"/>
        <end position="63"/>
    </location>
</feature>
<dbReference type="AlphaFoldDB" id="A0A1N7QVK6"/>
<sequence length="191" mass="22552">MTSFDTIQYLWNQQSNRVTVSSQLEELIKLAEKKTRKIKTRQYWNTGILGISILLFVWYIAVFTGLRASWFHTGILLMLLSLVLRLVIETRSLVTLNRIDIRTDFRNYSKHITRFYKSRKMVHYVATPLILSTYVTGFCLLLPVFKKSFSTAFFVYIVISGGCFLIVFTFFMIWEIKKEIKMLSFLRDIDI</sequence>
<keyword evidence="1" id="KW-1133">Transmembrane helix</keyword>
<name>A0A1N7QVK6_9BACT</name>
<keyword evidence="1" id="KW-0472">Membrane</keyword>
<keyword evidence="3" id="KW-1185">Reference proteome</keyword>
<feature type="transmembrane region" description="Helical" evidence="1">
    <location>
        <begin position="151"/>
        <end position="174"/>
    </location>
</feature>
<dbReference type="EMBL" id="FTOR01000007">
    <property type="protein sequence ID" value="SIT26930.1"/>
    <property type="molecule type" value="Genomic_DNA"/>
</dbReference>